<sequence>MGLFSLDFERFYQHIRETGGQLKGIFCIQYPVYCIHATISDITPDALDNIDRVICDFYSRKPDFTTFQIGSLIGTSKMFVELRTQVLLRDGLLEKSDGGYQLTIEGRAVFHDKVRERQHNRSYDFYLDGITLQPLPKVFYTFYRSKLISEYDVRFFTTSTGETRTSKPFGPDIVHTPPDKSALIEKIFGVLAEEREQYGIPSGLVTIDDTSFTKQTFQLLIAVSSFETGLVKEVIDGFAAHSLSEGISYYETVKKHIKVFESTLKEKIQNLEFKITIPRLREDSQRQPKPIITSNWGELDCYRDSRNRCFSFSSEDLLKVIEEIFEIKNVAPESVVNEETTIEISLNKQMLMNSSDRHRLVESLIRERDYYYVANAEKNVFLIYLYYKTEDDFVRKVIQFKSLLKKEKRTAILNYKWFTKLHPEFAGDYRELLAAAGELEILEKVDIENYMAN</sequence>
<dbReference type="AlphaFoldDB" id="A0A2P8D4T2"/>
<keyword evidence="2" id="KW-1185">Reference proteome</keyword>
<dbReference type="Proteomes" id="UP000240572">
    <property type="component" value="Unassembled WGS sequence"/>
</dbReference>
<name>A0A2P8D4T2_9BACT</name>
<organism evidence="1 2">
    <name type="scientific">Taibaiella chishuiensis</name>
    <dbReference type="NCBI Taxonomy" id="1434707"/>
    <lineage>
        <taxon>Bacteria</taxon>
        <taxon>Pseudomonadati</taxon>
        <taxon>Bacteroidota</taxon>
        <taxon>Chitinophagia</taxon>
        <taxon>Chitinophagales</taxon>
        <taxon>Chitinophagaceae</taxon>
        <taxon>Taibaiella</taxon>
    </lineage>
</organism>
<dbReference type="EMBL" id="PYGD01000004">
    <property type="protein sequence ID" value="PSK92224.1"/>
    <property type="molecule type" value="Genomic_DNA"/>
</dbReference>
<evidence type="ECO:0000313" key="1">
    <source>
        <dbReference type="EMBL" id="PSK92224.1"/>
    </source>
</evidence>
<gene>
    <name evidence="1" type="ORF">B0I18_104323</name>
</gene>
<reference evidence="1 2" key="1">
    <citation type="submission" date="2018-03" db="EMBL/GenBank/DDBJ databases">
        <title>Genomic Encyclopedia of Type Strains, Phase III (KMG-III): the genomes of soil and plant-associated and newly described type strains.</title>
        <authorList>
            <person name="Whitman W."/>
        </authorList>
    </citation>
    <scope>NUCLEOTIDE SEQUENCE [LARGE SCALE GENOMIC DNA]</scope>
    <source>
        <strain evidence="1 2">CGMCC 1.12700</strain>
    </source>
</reference>
<dbReference type="OrthoDB" id="1490134at2"/>
<comment type="caution">
    <text evidence="1">The sequence shown here is derived from an EMBL/GenBank/DDBJ whole genome shotgun (WGS) entry which is preliminary data.</text>
</comment>
<protein>
    <submittedName>
        <fullName evidence="1">Uncharacterized protein</fullName>
    </submittedName>
</protein>
<evidence type="ECO:0000313" key="2">
    <source>
        <dbReference type="Proteomes" id="UP000240572"/>
    </source>
</evidence>
<accession>A0A2P8D4T2</accession>
<proteinExistence type="predicted"/>
<dbReference type="RefSeq" id="WP_106523284.1">
    <property type="nucleotide sequence ID" value="NZ_PYGD01000004.1"/>
</dbReference>